<dbReference type="PANTHER" id="PTHR24078">
    <property type="entry name" value="DNAJ HOMOLOG SUBFAMILY C MEMBER"/>
    <property type="match status" value="1"/>
</dbReference>
<evidence type="ECO:0000313" key="4">
    <source>
        <dbReference type="EMBL" id="KAK3251910.1"/>
    </source>
</evidence>
<feature type="region of interest" description="Disordered" evidence="2">
    <location>
        <begin position="70"/>
        <end position="92"/>
    </location>
</feature>
<dbReference type="CDD" id="cd06257">
    <property type="entry name" value="DnaJ"/>
    <property type="match status" value="1"/>
</dbReference>
<dbReference type="GO" id="GO:0005829">
    <property type="term" value="C:cytosol"/>
    <property type="evidence" value="ECO:0007669"/>
    <property type="project" value="TreeGrafter"/>
</dbReference>
<dbReference type="SUPFAM" id="SSF46565">
    <property type="entry name" value="Chaperone J-domain"/>
    <property type="match status" value="1"/>
</dbReference>
<dbReference type="InterPro" id="IPR051339">
    <property type="entry name" value="DnaJ_subfamily_B"/>
</dbReference>
<dbReference type="Pfam" id="PF01556">
    <property type="entry name" value="DnaJ_C"/>
    <property type="match status" value="1"/>
</dbReference>
<organism evidence="4 5">
    <name type="scientific">Cymbomonas tetramitiformis</name>
    <dbReference type="NCBI Taxonomy" id="36881"/>
    <lineage>
        <taxon>Eukaryota</taxon>
        <taxon>Viridiplantae</taxon>
        <taxon>Chlorophyta</taxon>
        <taxon>Pyramimonadophyceae</taxon>
        <taxon>Pyramimonadales</taxon>
        <taxon>Pyramimonadaceae</taxon>
        <taxon>Cymbomonas</taxon>
    </lineage>
</organism>
<dbReference type="InterPro" id="IPR002939">
    <property type="entry name" value="DnaJ_C"/>
</dbReference>
<evidence type="ECO:0000313" key="5">
    <source>
        <dbReference type="Proteomes" id="UP001190700"/>
    </source>
</evidence>
<dbReference type="InterPro" id="IPR008971">
    <property type="entry name" value="HSP40/DnaJ_pept-bd"/>
</dbReference>
<dbReference type="PROSITE" id="PS50076">
    <property type="entry name" value="DNAJ_2"/>
    <property type="match status" value="1"/>
</dbReference>
<name>A0AAE0CDF3_9CHLO</name>
<gene>
    <name evidence="4" type="ORF">CYMTET_38775</name>
</gene>
<dbReference type="FunFam" id="2.60.260.20:FF:000002">
    <property type="entry name" value="Dnaj homolog subfamily b member"/>
    <property type="match status" value="1"/>
</dbReference>
<dbReference type="Pfam" id="PF00226">
    <property type="entry name" value="DnaJ"/>
    <property type="match status" value="1"/>
</dbReference>
<evidence type="ECO:0000256" key="1">
    <source>
        <dbReference type="ARBA" id="ARBA00023186"/>
    </source>
</evidence>
<protein>
    <recommendedName>
        <fullName evidence="3">J domain-containing protein</fullName>
    </recommendedName>
</protein>
<accession>A0AAE0CDF3</accession>
<proteinExistence type="predicted"/>
<dbReference type="InterPro" id="IPR001623">
    <property type="entry name" value="DnaJ_domain"/>
</dbReference>
<sequence>MGKDYYAILSCAKDANEDAIKKAYRKQALKWHPDRNPQNKKEAEEKFKEIAEAFDVLSDTDKRKIYDLYGEEGLKGGPPPGPSQDQPNAANFAGEQGFGYTFRGDPNEIFAQFFKGGMQRQNSFGEGFGSLGGDVFNDFFVQRGGRQGKRATSPRRTQVTKTLPCTLEEIFHGATKKLKVSRDVSATNRAREKVLEIQVKPGWKAGTKVTFEGEGDDIDRGHAQDIVFIIQENKHPNFTREGANLIHNVKIPLVDALTGFKVDVHTLDNRILRISVKDIVTQNFVKIVKGEGMPHSKNNSVRGDLLLTFDVEFPKSLSDSQKDILKSTLPRL</sequence>
<dbReference type="PRINTS" id="PR00625">
    <property type="entry name" value="JDOMAIN"/>
</dbReference>
<dbReference type="InterPro" id="IPR018253">
    <property type="entry name" value="DnaJ_domain_CS"/>
</dbReference>
<keyword evidence="1" id="KW-0143">Chaperone</keyword>
<dbReference type="SMART" id="SM00271">
    <property type="entry name" value="DnaJ"/>
    <property type="match status" value="1"/>
</dbReference>
<dbReference type="PANTHER" id="PTHR24078:SF553">
    <property type="entry name" value="DNAJ HOMOLOG SUBFAMILY B MEMBER 5"/>
    <property type="match status" value="1"/>
</dbReference>
<dbReference type="Gene3D" id="1.10.287.110">
    <property type="entry name" value="DnaJ domain"/>
    <property type="match status" value="1"/>
</dbReference>
<dbReference type="Gene3D" id="2.60.260.20">
    <property type="entry name" value="Urease metallochaperone UreE, N-terminal domain"/>
    <property type="match status" value="2"/>
</dbReference>
<comment type="caution">
    <text evidence="4">The sequence shown here is derived from an EMBL/GenBank/DDBJ whole genome shotgun (WGS) entry which is preliminary data.</text>
</comment>
<dbReference type="Proteomes" id="UP001190700">
    <property type="component" value="Unassembled WGS sequence"/>
</dbReference>
<dbReference type="CDD" id="cd10747">
    <property type="entry name" value="DnaJ_C"/>
    <property type="match status" value="1"/>
</dbReference>
<dbReference type="InterPro" id="IPR036869">
    <property type="entry name" value="J_dom_sf"/>
</dbReference>
<dbReference type="GO" id="GO:0051087">
    <property type="term" value="F:protein-folding chaperone binding"/>
    <property type="evidence" value="ECO:0007669"/>
    <property type="project" value="TreeGrafter"/>
</dbReference>
<dbReference type="GO" id="GO:0006457">
    <property type="term" value="P:protein folding"/>
    <property type="evidence" value="ECO:0007669"/>
    <property type="project" value="InterPro"/>
</dbReference>
<reference evidence="4 5" key="1">
    <citation type="journal article" date="2015" name="Genome Biol. Evol.">
        <title>Comparative Genomics of a Bacterivorous Green Alga Reveals Evolutionary Causalities and Consequences of Phago-Mixotrophic Mode of Nutrition.</title>
        <authorList>
            <person name="Burns J.A."/>
            <person name="Paasch A."/>
            <person name="Narechania A."/>
            <person name="Kim E."/>
        </authorList>
    </citation>
    <scope>NUCLEOTIDE SEQUENCE [LARGE SCALE GENOMIC DNA]</scope>
    <source>
        <strain evidence="4 5">PLY_AMNH</strain>
    </source>
</reference>
<dbReference type="AlphaFoldDB" id="A0AAE0CDF3"/>
<keyword evidence="5" id="KW-1185">Reference proteome</keyword>
<dbReference type="GO" id="GO:0051082">
    <property type="term" value="F:unfolded protein binding"/>
    <property type="evidence" value="ECO:0007669"/>
    <property type="project" value="InterPro"/>
</dbReference>
<evidence type="ECO:0000259" key="3">
    <source>
        <dbReference type="PROSITE" id="PS50076"/>
    </source>
</evidence>
<dbReference type="PROSITE" id="PS00636">
    <property type="entry name" value="DNAJ_1"/>
    <property type="match status" value="1"/>
</dbReference>
<dbReference type="EMBL" id="LGRX02025759">
    <property type="protein sequence ID" value="KAK3251910.1"/>
    <property type="molecule type" value="Genomic_DNA"/>
</dbReference>
<evidence type="ECO:0000256" key="2">
    <source>
        <dbReference type="SAM" id="MobiDB-lite"/>
    </source>
</evidence>
<feature type="domain" description="J" evidence="3">
    <location>
        <begin position="4"/>
        <end position="70"/>
    </location>
</feature>
<dbReference type="FunFam" id="2.60.260.20:FF:000006">
    <property type="entry name" value="DnaJ subfamily B member 13"/>
    <property type="match status" value="1"/>
</dbReference>
<dbReference type="SUPFAM" id="SSF49493">
    <property type="entry name" value="HSP40/DnaJ peptide-binding domain"/>
    <property type="match status" value="2"/>
</dbReference>